<dbReference type="Pfam" id="PF01891">
    <property type="entry name" value="CbiM"/>
    <property type="match status" value="1"/>
</dbReference>
<reference evidence="8 9" key="1">
    <citation type="journal article" date="2021" name="Syst. Appl. Microbiol.">
        <title>Persephonella atlantica sp. nov.: How to adapt to physico-chemical gradients in high temperature hydrothermal habitats.</title>
        <authorList>
            <person name="Francois D.X."/>
            <person name="Godfroy A."/>
            <person name="Mathien C."/>
            <person name="Aube J."/>
            <person name="Cathalot C."/>
            <person name="Lesongeur F."/>
            <person name="L'Haridon S."/>
            <person name="Philippon X."/>
            <person name="Roussel E.G."/>
        </authorList>
    </citation>
    <scope>NUCLEOTIDE SEQUENCE [LARGE SCALE GENOMIC DNA]</scope>
    <source>
        <strain evidence="8 9">MO1340</strain>
    </source>
</reference>
<dbReference type="Gene3D" id="1.10.1760.20">
    <property type="match status" value="1"/>
</dbReference>
<keyword evidence="5 7" id="KW-1133">Transmembrane helix</keyword>
<feature type="transmembrane region" description="Helical" evidence="7">
    <location>
        <begin position="12"/>
        <end position="28"/>
    </location>
</feature>
<evidence type="ECO:0000313" key="9">
    <source>
        <dbReference type="Proteomes" id="UP000772812"/>
    </source>
</evidence>
<feature type="transmembrane region" description="Helical" evidence="7">
    <location>
        <begin position="72"/>
        <end position="94"/>
    </location>
</feature>
<sequence length="214" mass="23440">MHIPDGFLSPKTYIPAYVIASGLWIYGIKKMKKELEDKTVPFLSVMAAFSFVISLIMVPIPGGSSGHAVGIGLLSVIFGYWTAFIVLSVVFFLQAVMFGDGGITTFPVNAVIMGFVGGITSYYVYRFLRKINNTFALFLAGYMGLLISAFFTAVVLGIQPYIAHNKDGNPLFFPFDLSITVPAVLVPHLFIGIGEGILTVVGWNIYRRIYDGKD</sequence>
<proteinExistence type="predicted"/>
<dbReference type="PANTHER" id="PTHR34229">
    <property type="entry name" value="METAL TRANSPORT PROTEIN HI_1621-RELATED"/>
    <property type="match status" value="1"/>
</dbReference>
<evidence type="ECO:0000256" key="4">
    <source>
        <dbReference type="ARBA" id="ARBA00022692"/>
    </source>
</evidence>
<evidence type="ECO:0000256" key="1">
    <source>
        <dbReference type="ARBA" id="ARBA00004651"/>
    </source>
</evidence>
<gene>
    <name evidence="8" type="ORF">GWK41_07735</name>
</gene>
<evidence type="ECO:0000313" key="8">
    <source>
        <dbReference type="EMBL" id="MBK3332957.1"/>
    </source>
</evidence>
<comment type="subcellular location">
    <subcellularLocation>
        <location evidence="1">Cell membrane</location>
        <topology evidence="1">Multi-pass membrane protein</topology>
    </subcellularLocation>
</comment>
<protein>
    <submittedName>
        <fullName evidence="8">Cobalamin biosynthesis protein CbiM</fullName>
    </submittedName>
</protein>
<dbReference type="EMBL" id="JAACYA010000002">
    <property type="protein sequence ID" value="MBK3332957.1"/>
    <property type="molecule type" value="Genomic_DNA"/>
</dbReference>
<keyword evidence="6 7" id="KW-0472">Membrane</keyword>
<comment type="caution">
    <text evidence="8">The sequence shown here is derived from an EMBL/GenBank/DDBJ whole genome shotgun (WGS) entry which is preliminary data.</text>
</comment>
<evidence type="ECO:0000256" key="6">
    <source>
        <dbReference type="ARBA" id="ARBA00023136"/>
    </source>
</evidence>
<feature type="transmembrane region" description="Helical" evidence="7">
    <location>
        <begin position="106"/>
        <end position="125"/>
    </location>
</feature>
<dbReference type="InterPro" id="IPR002751">
    <property type="entry name" value="CbiM/NikMN"/>
</dbReference>
<keyword evidence="3" id="KW-1003">Cell membrane</keyword>
<keyword evidence="4 7" id="KW-0812">Transmembrane</keyword>
<dbReference type="PANTHER" id="PTHR34229:SF1">
    <property type="entry name" value="METAL TRANSPORT PROTEIN HI_1621-RELATED"/>
    <property type="match status" value="1"/>
</dbReference>
<name>A0ABS1GJ56_9AQUI</name>
<keyword evidence="9" id="KW-1185">Reference proteome</keyword>
<feature type="transmembrane region" description="Helical" evidence="7">
    <location>
        <begin position="137"/>
        <end position="163"/>
    </location>
</feature>
<organism evidence="8 9">
    <name type="scientific">Persephonella atlantica</name>
    <dbReference type="NCBI Taxonomy" id="2699429"/>
    <lineage>
        <taxon>Bacteria</taxon>
        <taxon>Pseudomonadati</taxon>
        <taxon>Aquificota</taxon>
        <taxon>Aquificia</taxon>
        <taxon>Aquificales</taxon>
        <taxon>Hydrogenothermaceae</taxon>
        <taxon>Persephonella</taxon>
    </lineage>
</organism>
<dbReference type="RefSeq" id="WP_200674357.1">
    <property type="nucleotide sequence ID" value="NZ_JAACYA010000002.1"/>
</dbReference>
<feature type="transmembrane region" description="Helical" evidence="7">
    <location>
        <begin position="40"/>
        <end position="60"/>
    </location>
</feature>
<evidence type="ECO:0000256" key="3">
    <source>
        <dbReference type="ARBA" id="ARBA00022475"/>
    </source>
</evidence>
<evidence type="ECO:0000256" key="5">
    <source>
        <dbReference type="ARBA" id="ARBA00022989"/>
    </source>
</evidence>
<evidence type="ECO:0000256" key="7">
    <source>
        <dbReference type="SAM" id="Phobius"/>
    </source>
</evidence>
<evidence type="ECO:0000256" key="2">
    <source>
        <dbReference type="ARBA" id="ARBA00022448"/>
    </source>
</evidence>
<feature type="transmembrane region" description="Helical" evidence="7">
    <location>
        <begin position="183"/>
        <end position="206"/>
    </location>
</feature>
<dbReference type="Proteomes" id="UP000772812">
    <property type="component" value="Unassembled WGS sequence"/>
</dbReference>
<accession>A0ABS1GJ56</accession>
<keyword evidence="2" id="KW-0813">Transport</keyword>